<feature type="compositionally biased region" description="Polar residues" evidence="1">
    <location>
        <begin position="1"/>
        <end position="17"/>
    </location>
</feature>
<name>A0A067TLD2_GALM3</name>
<feature type="region of interest" description="Disordered" evidence="1">
    <location>
        <begin position="1"/>
        <end position="134"/>
    </location>
</feature>
<feature type="compositionally biased region" description="Basic and acidic residues" evidence="1">
    <location>
        <begin position="52"/>
        <end position="67"/>
    </location>
</feature>
<feature type="compositionally biased region" description="Basic and acidic residues" evidence="1">
    <location>
        <begin position="23"/>
        <end position="43"/>
    </location>
</feature>
<dbReference type="AlphaFoldDB" id="A0A067TLD2"/>
<keyword evidence="3" id="KW-1185">Reference proteome</keyword>
<evidence type="ECO:0000313" key="2">
    <source>
        <dbReference type="EMBL" id="KDR83157.1"/>
    </source>
</evidence>
<organism evidence="2 3">
    <name type="scientific">Galerina marginata (strain CBS 339.88)</name>
    <dbReference type="NCBI Taxonomy" id="685588"/>
    <lineage>
        <taxon>Eukaryota</taxon>
        <taxon>Fungi</taxon>
        <taxon>Dikarya</taxon>
        <taxon>Basidiomycota</taxon>
        <taxon>Agaricomycotina</taxon>
        <taxon>Agaricomycetes</taxon>
        <taxon>Agaricomycetidae</taxon>
        <taxon>Agaricales</taxon>
        <taxon>Agaricineae</taxon>
        <taxon>Strophariaceae</taxon>
        <taxon>Galerina</taxon>
    </lineage>
</organism>
<sequence length="134" mass="15292">MSSQITQPEDPQENLKTGESLLDDQKPHIEVEVLERPEIRGQRESPPSIRSNTEHRNSEDSPPKEQNRNPGEQAAPSQRPASPKTIHSRTGPENPQEVLPDEQKQEEKQPELPKIWTIHDDFQFAPPKPDGDPW</sequence>
<feature type="compositionally biased region" description="Basic and acidic residues" evidence="1">
    <location>
        <begin position="101"/>
        <end position="122"/>
    </location>
</feature>
<evidence type="ECO:0000313" key="3">
    <source>
        <dbReference type="Proteomes" id="UP000027222"/>
    </source>
</evidence>
<proteinExistence type="predicted"/>
<gene>
    <name evidence="2" type="ORF">GALMADRAFT_134652</name>
</gene>
<evidence type="ECO:0000256" key="1">
    <source>
        <dbReference type="SAM" id="MobiDB-lite"/>
    </source>
</evidence>
<dbReference type="HOGENOM" id="CLU_156964_0_0_1"/>
<feature type="non-terminal residue" evidence="2">
    <location>
        <position position="134"/>
    </location>
</feature>
<dbReference type="Proteomes" id="UP000027222">
    <property type="component" value="Unassembled WGS sequence"/>
</dbReference>
<dbReference type="EMBL" id="KL142369">
    <property type="protein sequence ID" value="KDR83157.1"/>
    <property type="molecule type" value="Genomic_DNA"/>
</dbReference>
<accession>A0A067TLD2</accession>
<protein>
    <submittedName>
        <fullName evidence="2">Uncharacterized protein</fullName>
    </submittedName>
</protein>
<reference evidence="3" key="1">
    <citation type="journal article" date="2014" name="Proc. Natl. Acad. Sci. U.S.A.">
        <title>Extensive sampling of basidiomycete genomes demonstrates inadequacy of the white-rot/brown-rot paradigm for wood decay fungi.</title>
        <authorList>
            <person name="Riley R."/>
            <person name="Salamov A.A."/>
            <person name="Brown D.W."/>
            <person name="Nagy L.G."/>
            <person name="Floudas D."/>
            <person name="Held B.W."/>
            <person name="Levasseur A."/>
            <person name="Lombard V."/>
            <person name="Morin E."/>
            <person name="Otillar R."/>
            <person name="Lindquist E.A."/>
            <person name="Sun H."/>
            <person name="LaButti K.M."/>
            <person name="Schmutz J."/>
            <person name="Jabbour D."/>
            <person name="Luo H."/>
            <person name="Baker S.E."/>
            <person name="Pisabarro A.G."/>
            <person name="Walton J.D."/>
            <person name="Blanchette R.A."/>
            <person name="Henrissat B."/>
            <person name="Martin F."/>
            <person name="Cullen D."/>
            <person name="Hibbett D.S."/>
            <person name="Grigoriev I.V."/>
        </authorList>
    </citation>
    <scope>NUCLEOTIDE SEQUENCE [LARGE SCALE GENOMIC DNA]</scope>
    <source>
        <strain evidence="3">CBS 339.88</strain>
    </source>
</reference>